<dbReference type="PANTHER" id="PTHR11733:SF222">
    <property type="entry name" value="IP12942P"/>
    <property type="match status" value="1"/>
</dbReference>
<dbReference type="GO" id="GO:0006508">
    <property type="term" value="P:proteolysis"/>
    <property type="evidence" value="ECO:0007669"/>
    <property type="project" value="UniProtKB-KW"/>
</dbReference>
<evidence type="ECO:0000256" key="5">
    <source>
        <dbReference type="ARBA" id="ARBA00022833"/>
    </source>
</evidence>
<dbReference type="GO" id="GO:0005886">
    <property type="term" value="C:plasma membrane"/>
    <property type="evidence" value="ECO:0007669"/>
    <property type="project" value="TreeGrafter"/>
</dbReference>
<protein>
    <recommendedName>
        <fullName evidence="11">Peptidase M13 C-terminal domain-containing protein</fullName>
    </recommendedName>
</protein>
<dbReference type="InterPro" id="IPR000718">
    <property type="entry name" value="Peptidase_M13"/>
</dbReference>
<keyword evidence="2" id="KW-0645">Protease</keyword>
<organism evidence="10">
    <name type="scientific">viral metagenome</name>
    <dbReference type="NCBI Taxonomy" id="1070528"/>
    <lineage>
        <taxon>unclassified sequences</taxon>
        <taxon>metagenomes</taxon>
        <taxon>organismal metagenomes</taxon>
    </lineage>
</organism>
<evidence type="ECO:0000256" key="1">
    <source>
        <dbReference type="ARBA" id="ARBA00001947"/>
    </source>
</evidence>
<keyword evidence="5" id="KW-0862">Zinc</keyword>
<dbReference type="GO" id="GO:0004222">
    <property type="term" value="F:metalloendopeptidase activity"/>
    <property type="evidence" value="ECO:0007669"/>
    <property type="project" value="InterPro"/>
</dbReference>
<dbReference type="Gene3D" id="3.40.390.10">
    <property type="entry name" value="Collagenase (Catalytic Domain)"/>
    <property type="match status" value="1"/>
</dbReference>
<evidence type="ECO:0000256" key="3">
    <source>
        <dbReference type="ARBA" id="ARBA00022723"/>
    </source>
</evidence>
<dbReference type="InterPro" id="IPR042089">
    <property type="entry name" value="Peptidase_M13_dom_2"/>
</dbReference>
<accession>A0A6C0IMS1</accession>
<feature type="domain" description="Peptidase M13 C-terminal" evidence="8">
    <location>
        <begin position="533"/>
        <end position="735"/>
    </location>
</feature>
<dbReference type="EMBL" id="MN740210">
    <property type="protein sequence ID" value="QHT93736.1"/>
    <property type="molecule type" value="Genomic_DNA"/>
</dbReference>
<sequence length="738" mass="88477">MKTKKTKMPSHKKTKKKTNRKKNKTLKVVKIKDDIRKINTLYEKAALYKTKLASKKTISRKKVNNILNNKIKNLMKLFTNEKLKGLRPQDDFHKVTNITWINKMKNANEEKYYTKFDNFRITQDRVFYHLIENVKDFIKKNQKSKLSKCLSNMYLSWRNLPHNSISKHMTDCVKMIDSYLVNKDNLWKFLATLNKNELVSHSLPLVWYLAEDKKNTKVFANYMISPRYGLYDIDIYFELKPEHKEQKSKYIKYINNVFNVCLGKSHNLKGEDVFNVEYDMITSFDCNLSDIKRKNSPENYNIITKIQSQNQFQFDWDTYAKELGYKTTPSFFIVNDINYLKCIVQKLVTNWNTPKWRSYWIFIHLNQMIRFHKKLRHLYYNFYEKELAGQNAIFPDDIYPIFGIATAFNNFLTKQYRKHNYNKQYVEYAQRMASNMRELFITRVKKNKWLTNRTKQYALKKIKHINLQIDTPDNLIEDPLLDYDAKDPYGNMLKIFKWRTNKFISLNNKPIVEYSIMDWKTFHLNGTQTYVVNAFYVPSFNRIFIPLAYLQRPFIDLEDRGIEYNLANLGYVIAHEFSHSLDVIGSKYDYNGNLKNWWTNEDKKKYQKLVNDVNAQYKTFMSYDKLHPNVEFYIGENIADITGIALCNDYLMLYHSVKDNLESVSTTFLSLKTFYNYYAIQMRQHLTDDSIQMLLKTNPHPPDKYRINCPLSRVELFNKIFGIKEKDRMFWNSKVDIW</sequence>
<dbReference type="AlphaFoldDB" id="A0A6C0IMS1"/>
<dbReference type="SUPFAM" id="SSF55486">
    <property type="entry name" value="Metalloproteases ('zincins'), catalytic domain"/>
    <property type="match status" value="1"/>
</dbReference>
<dbReference type="InterPro" id="IPR018497">
    <property type="entry name" value="Peptidase_M13_C"/>
</dbReference>
<evidence type="ECO:0000256" key="7">
    <source>
        <dbReference type="SAM" id="MobiDB-lite"/>
    </source>
</evidence>
<dbReference type="PRINTS" id="PR00786">
    <property type="entry name" value="NEPRILYSIN"/>
</dbReference>
<proteinExistence type="predicted"/>
<evidence type="ECO:0000313" key="10">
    <source>
        <dbReference type="EMBL" id="QHT93736.1"/>
    </source>
</evidence>
<dbReference type="PROSITE" id="PS51885">
    <property type="entry name" value="NEPRILYSIN"/>
    <property type="match status" value="1"/>
</dbReference>
<evidence type="ECO:0000256" key="2">
    <source>
        <dbReference type="ARBA" id="ARBA00022670"/>
    </source>
</evidence>
<dbReference type="Pfam" id="PF01431">
    <property type="entry name" value="Peptidase_M13"/>
    <property type="match status" value="1"/>
</dbReference>
<evidence type="ECO:0000256" key="6">
    <source>
        <dbReference type="ARBA" id="ARBA00023049"/>
    </source>
</evidence>
<feature type="domain" description="Peptidase M13 N-terminal" evidence="9">
    <location>
        <begin position="88"/>
        <end position="470"/>
    </location>
</feature>
<feature type="region of interest" description="Disordered" evidence="7">
    <location>
        <begin position="1"/>
        <end position="23"/>
    </location>
</feature>
<evidence type="ECO:0000259" key="8">
    <source>
        <dbReference type="Pfam" id="PF01431"/>
    </source>
</evidence>
<evidence type="ECO:0008006" key="11">
    <source>
        <dbReference type="Google" id="ProtNLM"/>
    </source>
</evidence>
<dbReference type="Pfam" id="PF05649">
    <property type="entry name" value="Peptidase_M13_N"/>
    <property type="match status" value="1"/>
</dbReference>
<reference evidence="10" key="1">
    <citation type="journal article" date="2020" name="Nature">
        <title>Giant virus diversity and host interactions through global metagenomics.</title>
        <authorList>
            <person name="Schulz F."/>
            <person name="Roux S."/>
            <person name="Paez-Espino D."/>
            <person name="Jungbluth S."/>
            <person name="Walsh D.A."/>
            <person name="Denef V.J."/>
            <person name="McMahon K.D."/>
            <person name="Konstantinidis K.T."/>
            <person name="Eloe-Fadrosh E.A."/>
            <person name="Kyrpides N.C."/>
            <person name="Woyke T."/>
        </authorList>
    </citation>
    <scope>NUCLEOTIDE SEQUENCE</scope>
    <source>
        <strain evidence="10">GVMAG-M-3300024258-14</strain>
    </source>
</reference>
<keyword evidence="4" id="KW-0378">Hydrolase</keyword>
<dbReference type="InterPro" id="IPR008753">
    <property type="entry name" value="Peptidase_M13_N"/>
</dbReference>
<dbReference type="Gene3D" id="1.10.1380.10">
    <property type="entry name" value="Neutral endopeptidase , domain2"/>
    <property type="match status" value="1"/>
</dbReference>
<name>A0A6C0IMS1_9ZZZZ</name>
<evidence type="ECO:0000256" key="4">
    <source>
        <dbReference type="ARBA" id="ARBA00022801"/>
    </source>
</evidence>
<dbReference type="GO" id="GO:0046872">
    <property type="term" value="F:metal ion binding"/>
    <property type="evidence" value="ECO:0007669"/>
    <property type="project" value="UniProtKB-KW"/>
</dbReference>
<keyword evidence="6" id="KW-0482">Metalloprotease</keyword>
<dbReference type="CDD" id="cd08662">
    <property type="entry name" value="M13"/>
    <property type="match status" value="1"/>
</dbReference>
<evidence type="ECO:0000259" key="9">
    <source>
        <dbReference type="Pfam" id="PF05649"/>
    </source>
</evidence>
<dbReference type="PANTHER" id="PTHR11733">
    <property type="entry name" value="ZINC METALLOPROTEASE FAMILY M13 NEPRILYSIN-RELATED"/>
    <property type="match status" value="1"/>
</dbReference>
<comment type="cofactor">
    <cofactor evidence="1">
        <name>Zn(2+)</name>
        <dbReference type="ChEBI" id="CHEBI:29105"/>
    </cofactor>
</comment>
<dbReference type="InterPro" id="IPR024079">
    <property type="entry name" value="MetalloPept_cat_dom_sf"/>
</dbReference>
<keyword evidence="3" id="KW-0479">Metal-binding</keyword>